<name>A0A556V401_BAGYA</name>
<evidence type="ECO:0000313" key="1">
    <source>
        <dbReference type="EMBL" id="TST98531.1"/>
    </source>
</evidence>
<dbReference type="AlphaFoldDB" id="A0A556V401"/>
<comment type="caution">
    <text evidence="1">The sequence shown here is derived from an EMBL/GenBank/DDBJ whole genome shotgun (WGS) entry which is preliminary data.</text>
</comment>
<accession>A0A556V401</accession>
<dbReference type="EMBL" id="VCAZ01000114">
    <property type="protein sequence ID" value="TST98531.1"/>
    <property type="molecule type" value="Genomic_DNA"/>
</dbReference>
<gene>
    <name evidence="1" type="ORF">Baya_12610</name>
</gene>
<reference evidence="1 2" key="1">
    <citation type="journal article" date="2019" name="Genome Biol. Evol.">
        <title>Whole-Genome Sequencing of the Giant Devil Catfish, Bagarius yarrelli.</title>
        <authorList>
            <person name="Jiang W."/>
            <person name="Lv Y."/>
            <person name="Cheng L."/>
            <person name="Yang K."/>
            <person name="Chao B."/>
            <person name="Wang X."/>
            <person name="Li Y."/>
            <person name="Pan X."/>
            <person name="You X."/>
            <person name="Zhang Y."/>
            <person name="Yang J."/>
            <person name="Li J."/>
            <person name="Zhang X."/>
            <person name="Liu S."/>
            <person name="Sun C."/>
            <person name="Yang J."/>
            <person name="Shi Q."/>
        </authorList>
    </citation>
    <scope>NUCLEOTIDE SEQUENCE [LARGE SCALE GENOMIC DNA]</scope>
    <source>
        <strain evidence="1">JWS20170419001</strain>
        <tissue evidence="1">Muscle</tissue>
    </source>
</reference>
<sequence>MIKRLVCLSAAPLPWIVSGSKSGHVRHLRDVSLQFKDEKPVGQSGASDMFFIPAQECRNSSFHKSYGSSGLEGKNPLEVINGVGRSSESPSDSLVLNVAKLELLVQTVLQPKQRDFRESSRKTNKTVKVYAIDWWLIGAGQEHVLAAKTDVEALDERNWTHRLRKIIWIIRGKWRHSCF</sequence>
<keyword evidence="2" id="KW-1185">Reference proteome</keyword>
<protein>
    <submittedName>
        <fullName evidence="1">Uncharacterized protein</fullName>
    </submittedName>
</protein>
<dbReference type="Proteomes" id="UP000319801">
    <property type="component" value="Unassembled WGS sequence"/>
</dbReference>
<evidence type="ECO:0000313" key="2">
    <source>
        <dbReference type="Proteomes" id="UP000319801"/>
    </source>
</evidence>
<proteinExistence type="predicted"/>
<organism evidence="1 2">
    <name type="scientific">Bagarius yarrelli</name>
    <name type="common">Goonch</name>
    <name type="synonym">Bagrus yarrelli</name>
    <dbReference type="NCBI Taxonomy" id="175774"/>
    <lineage>
        <taxon>Eukaryota</taxon>
        <taxon>Metazoa</taxon>
        <taxon>Chordata</taxon>
        <taxon>Craniata</taxon>
        <taxon>Vertebrata</taxon>
        <taxon>Euteleostomi</taxon>
        <taxon>Actinopterygii</taxon>
        <taxon>Neopterygii</taxon>
        <taxon>Teleostei</taxon>
        <taxon>Ostariophysi</taxon>
        <taxon>Siluriformes</taxon>
        <taxon>Sisoridae</taxon>
        <taxon>Sisorinae</taxon>
        <taxon>Bagarius</taxon>
    </lineage>
</organism>